<evidence type="ECO:0000313" key="2">
    <source>
        <dbReference type="EMBL" id="GEL92864.1"/>
    </source>
</evidence>
<dbReference type="EMBL" id="BJWF01000036">
    <property type="protein sequence ID" value="GEL92864.1"/>
    <property type="molecule type" value="Genomic_DNA"/>
</dbReference>
<reference evidence="3 4" key="1">
    <citation type="journal article" date="2017" name="BMC Microbiol.">
        <title>Comparative genomics of Enterococcus spp. isolated from bovine feces.</title>
        <authorList>
            <person name="Beukers A.G."/>
            <person name="Zaheer R."/>
            <person name="Goji N."/>
            <person name="Amoako K.K."/>
            <person name="Chaves A.V."/>
            <person name="Ward M.P."/>
            <person name="McAllister T.A."/>
        </authorList>
    </citation>
    <scope>NUCLEOTIDE SEQUENCE [LARGE SCALE GENOMIC DNA]</scope>
    <source>
        <strain evidence="3 4">F1129D 143</strain>
    </source>
</reference>
<dbReference type="GO" id="GO:0004497">
    <property type="term" value="F:monooxygenase activity"/>
    <property type="evidence" value="ECO:0007669"/>
    <property type="project" value="UniProtKB-KW"/>
</dbReference>
<dbReference type="EMBL" id="MJEA01000021">
    <property type="protein sequence ID" value="OQO68064.1"/>
    <property type="molecule type" value="Genomic_DNA"/>
</dbReference>
<comment type="caution">
    <text evidence="3">The sequence shown here is derived from an EMBL/GenBank/DDBJ whole genome shotgun (WGS) entry which is preliminary data.</text>
</comment>
<gene>
    <name evidence="3" type="ORF">BH747_13005</name>
    <name evidence="2" type="ORF">EVI01_22010</name>
</gene>
<evidence type="ECO:0000313" key="5">
    <source>
        <dbReference type="Proteomes" id="UP000321830"/>
    </source>
</evidence>
<dbReference type="RefSeq" id="WP_010751300.1">
    <property type="nucleotide sequence ID" value="NZ_BJWF01000036.1"/>
</dbReference>
<feature type="domain" description="ABM" evidence="1">
    <location>
        <begin position="3"/>
        <end position="96"/>
    </location>
</feature>
<keyword evidence="3" id="KW-0560">Oxidoreductase</keyword>
<protein>
    <submittedName>
        <fullName evidence="3">Antibiotic biosynthesis monooxygenase</fullName>
    </submittedName>
</protein>
<proteinExistence type="predicted"/>
<dbReference type="OrthoDB" id="123158at2"/>
<evidence type="ECO:0000313" key="3">
    <source>
        <dbReference type="EMBL" id="OQO68064.1"/>
    </source>
</evidence>
<dbReference type="SUPFAM" id="SSF54909">
    <property type="entry name" value="Dimeric alpha+beta barrel"/>
    <property type="match status" value="1"/>
</dbReference>
<name>A0A1V8YJY2_9ENTE</name>
<dbReference type="STRING" id="112904.BH747_13005"/>
<evidence type="ECO:0000259" key="1">
    <source>
        <dbReference type="PROSITE" id="PS51725"/>
    </source>
</evidence>
<dbReference type="AlphaFoldDB" id="A0A1V8YJY2"/>
<accession>A0A1V8YJY2</accession>
<dbReference type="Gene3D" id="3.30.70.100">
    <property type="match status" value="1"/>
</dbReference>
<dbReference type="InterPro" id="IPR007138">
    <property type="entry name" value="ABM_dom"/>
</dbReference>
<dbReference type="Proteomes" id="UP000321830">
    <property type="component" value="Unassembled WGS sequence"/>
</dbReference>
<evidence type="ECO:0000313" key="4">
    <source>
        <dbReference type="Proteomes" id="UP000192477"/>
    </source>
</evidence>
<organism evidence="3 4">
    <name type="scientific">Enterococcus villorum</name>
    <dbReference type="NCBI Taxonomy" id="112904"/>
    <lineage>
        <taxon>Bacteria</taxon>
        <taxon>Bacillati</taxon>
        <taxon>Bacillota</taxon>
        <taxon>Bacilli</taxon>
        <taxon>Lactobacillales</taxon>
        <taxon>Enterococcaceae</taxon>
        <taxon>Enterococcus</taxon>
    </lineage>
</organism>
<sequence>MSITVNILYSGEGDSARNFAKEMLESGLVEKIRAQEGNERYDYFFPLEDTTSVLLIDRWRNEEAIDIHHQSEMMEEIARLRKKYKLRLKVEKFQEIK</sequence>
<dbReference type="InterPro" id="IPR011008">
    <property type="entry name" value="Dimeric_a/b-barrel"/>
</dbReference>
<dbReference type="PROSITE" id="PS51725">
    <property type="entry name" value="ABM"/>
    <property type="match status" value="1"/>
</dbReference>
<dbReference type="Proteomes" id="UP000192477">
    <property type="component" value="Unassembled WGS sequence"/>
</dbReference>
<reference evidence="2 5" key="2">
    <citation type="submission" date="2019-07" db="EMBL/GenBank/DDBJ databases">
        <title>Whole genome shotgun sequence of Enterococcus villorum NBRC 100699.</title>
        <authorList>
            <person name="Hosoyama A."/>
            <person name="Uohara A."/>
            <person name="Ohji S."/>
            <person name="Ichikawa N."/>
        </authorList>
    </citation>
    <scope>NUCLEOTIDE SEQUENCE [LARGE SCALE GENOMIC DNA]</scope>
    <source>
        <strain evidence="2 5">NBRC 100699</strain>
    </source>
</reference>
<keyword evidence="3" id="KW-0503">Monooxygenase</keyword>
<dbReference type="Pfam" id="PF03992">
    <property type="entry name" value="ABM"/>
    <property type="match status" value="1"/>
</dbReference>